<dbReference type="InterPro" id="IPR036322">
    <property type="entry name" value="WD40_repeat_dom_sf"/>
</dbReference>
<keyword evidence="4" id="KW-1185">Reference proteome</keyword>
<feature type="repeat" description="WD" evidence="1">
    <location>
        <begin position="110"/>
        <end position="151"/>
    </location>
</feature>
<evidence type="ECO:0008006" key="5">
    <source>
        <dbReference type="Google" id="ProtNLM"/>
    </source>
</evidence>
<dbReference type="PANTHER" id="PTHR19879">
    <property type="entry name" value="TRANSCRIPTION INITIATION FACTOR TFIID"/>
    <property type="match status" value="1"/>
</dbReference>
<dbReference type="SUPFAM" id="SSF50978">
    <property type="entry name" value="WD40 repeat-like"/>
    <property type="match status" value="1"/>
</dbReference>
<evidence type="ECO:0000313" key="4">
    <source>
        <dbReference type="Proteomes" id="UP000011087"/>
    </source>
</evidence>
<dbReference type="OrthoDB" id="1932312at2759"/>
<gene>
    <name evidence="2" type="ORF">GUITHDRAFT_165807</name>
</gene>
<dbReference type="InterPro" id="IPR015943">
    <property type="entry name" value="WD40/YVTN_repeat-like_dom_sf"/>
</dbReference>
<dbReference type="AlphaFoldDB" id="L1IJF3"/>
<dbReference type="Pfam" id="PF00400">
    <property type="entry name" value="WD40"/>
    <property type="match status" value="4"/>
</dbReference>
<dbReference type="Gene3D" id="2.130.10.10">
    <property type="entry name" value="YVTN repeat-like/Quinoprotein amine dehydrogenase"/>
    <property type="match status" value="2"/>
</dbReference>
<dbReference type="Proteomes" id="UP000011087">
    <property type="component" value="Unassembled WGS sequence"/>
</dbReference>
<dbReference type="STRING" id="905079.L1IJF3"/>
<proteinExistence type="predicted"/>
<dbReference type="EMBL" id="JH993077">
    <property type="protein sequence ID" value="EKX36237.1"/>
    <property type="molecule type" value="Genomic_DNA"/>
</dbReference>
<dbReference type="PROSITE" id="PS50896">
    <property type="entry name" value="LISH"/>
    <property type="match status" value="1"/>
</dbReference>
<reference evidence="3" key="3">
    <citation type="submission" date="2015-06" db="UniProtKB">
        <authorList>
            <consortium name="EnsemblProtists"/>
        </authorList>
    </citation>
    <scope>IDENTIFICATION</scope>
</reference>
<dbReference type="RefSeq" id="XP_005823217.1">
    <property type="nucleotide sequence ID" value="XM_005823160.1"/>
</dbReference>
<dbReference type="CDD" id="cd00200">
    <property type="entry name" value="WD40"/>
    <property type="match status" value="1"/>
</dbReference>
<dbReference type="EnsemblProtists" id="EKX36237">
    <property type="protein sequence ID" value="EKX36237"/>
    <property type="gene ID" value="GUITHDRAFT_165807"/>
</dbReference>
<dbReference type="PaxDb" id="55529-EKX36237"/>
<dbReference type="OMA" id="GHKAGPY"/>
<dbReference type="GeneID" id="17292955"/>
<dbReference type="PROSITE" id="PS50082">
    <property type="entry name" value="WD_REPEATS_2"/>
    <property type="match status" value="2"/>
</dbReference>
<keyword evidence="1" id="KW-0853">WD repeat</keyword>
<evidence type="ECO:0000256" key="1">
    <source>
        <dbReference type="PROSITE-ProRule" id="PRU00221"/>
    </source>
</evidence>
<accession>L1IJF3</accession>
<sequence length="516" mass="56826">MAAKMSTMDEEKINSLIQQWLQERGYLRTLRTLQEASPPSDRMLESGFEAEEAELGGQLCSILYDFVEMKNSLEDRPVDILEEERRAAEEDLLSLPEDVSFPSVFAAELRNVHSANIIAVKISPNGEYIATGSADRSTKIVDFETRKVLRTIVAHESPVLSLAFCPTSPHLLLSTAMDGSAAISNAETGEVVATFKNHNKYVIRGAWSPDGQLFATCGHDKHVNIYKVVEGEPGEALEAPKAPIFEKFRSKEFVNIPEAIAFLSDSATLVISIRGDNYLHYLDTQSGEDMKVNLNQQGDDHVSFTVLDLVPSPDGKYLLASTDKLFSGALTPPRKSRLVLYPVGSSAQLRWYYGAVNDELCQDQKLYCWKVTSQKVVAQLVGHTGTVRDLDISWDGKTLISASFDKVLGEGQGGTRVYSLQSVSPTLDGVVVIFTLTAAPVAALCDGRRSYRRTEWSGNYNLIFNYNLVLAPYTESEGTPQHQLEAASPFESCRYLSHNPDPSASTGVYCDAKDLG</sequence>
<dbReference type="HOGENOM" id="CLU_528358_0_0_1"/>
<dbReference type="eggNOG" id="KOG0266">
    <property type="taxonomic scope" value="Eukaryota"/>
</dbReference>
<dbReference type="InterPro" id="IPR001680">
    <property type="entry name" value="WD40_rpt"/>
</dbReference>
<reference evidence="4" key="2">
    <citation type="submission" date="2012-11" db="EMBL/GenBank/DDBJ databases">
        <authorList>
            <person name="Kuo A."/>
            <person name="Curtis B.A."/>
            <person name="Tanifuji G."/>
            <person name="Burki F."/>
            <person name="Gruber A."/>
            <person name="Irimia M."/>
            <person name="Maruyama S."/>
            <person name="Arias M.C."/>
            <person name="Ball S.G."/>
            <person name="Gile G.H."/>
            <person name="Hirakawa Y."/>
            <person name="Hopkins J.F."/>
            <person name="Rensing S.A."/>
            <person name="Schmutz J."/>
            <person name="Symeonidi A."/>
            <person name="Elias M."/>
            <person name="Eveleigh R.J."/>
            <person name="Herman E.K."/>
            <person name="Klute M.J."/>
            <person name="Nakayama T."/>
            <person name="Obornik M."/>
            <person name="Reyes-Prieto A."/>
            <person name="Armbrust E.V."/>
            <person name="Aves S.J."/>
            <person name="Beiko R.G."/>
            <person name="Coutinho P."/>
            <person name="Dacks J.B."/>
            <person name="Durnford D.G."/>
            <person name="Fast N.M."/>
            <person name="Green B.R."/>
            <person name="Grisdale C."/>
            <person name="Hempe F."/>
            <person name="Henrissat B."/>
            <person name="Hoppner M.P."/>
            <person name="Ishida K.-I."/>
            <person name="Kim E."/>
            <person name="Koreny L."/>
            <person name="Kroth P.G."/>
            <person name="Liu Y."/>
            <person name="Malik S.-B."/>
            <person name="Maier U.G."/>
            <person name="McRose D."/>
            <person name="Mock T."/>
            <person name="Neilson J.A."/>
            <person name="Onodera N.T."/>
            <person name="Poole A.M."/>
            <person name="Pritham E.J."/>
            <person name="Richards T.A."/>
            <person name="Rocap G."/>
            <person name="Roy S.W."/>
            <person name="Sarai C."/>
            <person name="Schaack S."/>
            <person name="Shirato S."/>
            <person name="Slamovits C.H."/>
            <person name="Spencer D.F."/>
            <person name="Suzuki S."/>
            <person name="Worden A.Z."/>
            <person name="Zauner S."/>
            <person name="Barry K."/>
            <person name="Bell C."/>
            <person name="Bharti A.K."/>
            <person name="Crow J.A."/>
            <person name="Grimwood J."/>
            <person name="Kramer R."/>
            <person name="Lindquist E."/>
            <person name="Lucas S."/>
            <person name="Salamov A."/>
            <person name="McFadden G.I."/>
            <person name="Lane C.E."/>
            <person name="Keeling P.J."/>
            <person name="Gray M.W."/>
            <person name="Grigoriev I.V."/>
            <person name="Archibald J.M."/>
        </authorList>
    </citation>
    <scope>NUCLEOTIDE SEQUENCE</scope>
    <source>
        <strain evidence="4">CCMP2712</strain>
    </source>
</reference>
<dbReference type="PANTHER" id="PTHR19879:SF9">
    <property type="entry name" value="TRANSCRIPTION INITIATION FACTOR TFIID SUBUNIT 5"/>
    <property type="match status" value="1"/>
</dbReference>
<organism evidence="2">
    <name type="scientific">Guillardia theta (strain CCMP2712)</name>
    <name type="common">Cryptophyte</name>
    <dbReference type="NCBI Taxonomy" id="905079"/>
    <lineage>
        <taxon>Eukaryota</taxon>
        <taxon>Cryptophyceae</taxon>
        <taxon>Pyrenomonadales</taxon>
        <taxon>Geminigeraceae</taxon>
        <taxon>Guillardia</taxon>
    </lineage>
</organism>
<reference evidence="2 4" key="1">
    <citation type="journal article" date="2012" name="Nature">
        <title>Algal genomes reveal evolutionary mosaicism and the fate of nucleomorphs.</title>
        <authorList>
            <consortium name="DOE Joint Genome Institute"/>
            <person name="Curtis B.A."/>
            <person name="Tanifuji G."/>
            <person name="Burki F."/>
            <person name="Gruber A."/>
            <person name="Irimia M."/>
            <person name="Maruyama S."/>
            <person name="Arias M.C."/>
            <person name="Ball S.G."/>
            <person name="Gile G.H."/>
            <person name="Hirakawa Y."/>
            <person name="Hopkins J.F."/>
            <person name="Kuo A."/>
            <person name="Rensing S.A."/>
            <person name="Schmutz J."/>
            <person name="Symeonidi A."/>
            <person name="Elias M."/>
            <person name="Eveleigh R.J."/>
            <person name="Herman E.K."/>
            <person name="Klute M.J."/>
            <person name="Nakayama T."/>
            <person name="Obornik M."/>
            <person name="Reyes-Prieto A."/>
            <person name="Armbrust E.V."/>
            <person name="Aves S.J."/>
            <person name="Beiko R.G."/>
            <person name="Coutinho P."/>
            <person name="Dacks J.B."/>
            <person name="Durnford D.G."/>
            <person name="Fast N.M."/>
            <person name="Green B.R."/>
            <person name="Grisdale C.J."/>
            <person name="Hempel F."/>
            <person name="Henrissat B."/>
            <person name="Hoppner M.P."/>
            <person name="Ishida K."/>
            <person name="Kim E."/>
            <person name="Koreny L."/>
            <person name="Kroth P.G."/>
            <person name="Liu Y."/>
            <person name="Malik S.B."/>
            <person name="Maier U.G."/>
            <person name="McRose D."/>
            <person name="Mock T."/>
            <person name="Neilson J.A."/>
            <person name="Onodera N.T."/>
            <person name="Poole A.M."/>
            <person name="Pritham E.J."/>
            <person name="Richards T.A."/>
            <person name="Rocap G."/>
            <person name="Roy S.W."/>
            <person name="Sarai C."/>
            <person name="Schaack S."/>
            <person name="Shirato S."/>
            <person name="Slamovits C.H."/>
            <person name="Spencer D.F."/>
            <person name="Suzuki S."/>
            <person name="Worden A.Z."/>
            <person name="Zauner S."/>
            <person name="Barry K."/>
            <person name="Bell C."/>
            <person name="Bharti A.K."/>
            <person name="Crow J.A."/>
            <person name="Grimwood J."/>
            <person name="Kramer R."/>
            <person name="Lindquist E."/>
            <person name="Lucas S."/>
            <person name="Salamov A."/>
            <person name="McFadden G.I."/>
            <person name="Lane C.E."/>
            <person name="Keeling P.J."/>
            <person name="Gray M.W."/>
            <person name="Grigoriev I.V."/>
            <person name="Archibald J.M."/>
        </authorList>
    </citation>
    <scope>NUCLEOTIDE SEQUENCE</scope>
    <source>
        <strain evidence="2 4">CCMP2712</strain>
    </source>
</reference>
<evidence type="ECO:0000313" key="2">
    <source>
        <dbReference type="EMBL" id="EKX36237.1"/>
    </source>
</evidence>
<dbReference type="SMART" id="SM00320">
    <property type="entry name" value="WD40"/>
    <property type="match status" value="4"/>
</dbReference>
<protein>
    <recommendedName>
        <fullName evidence="5">LisH domain-containing protein</fullName>
    </recommendedName>
</protein>
<dbReference type="InterPro" id="IPR006594">
    <property type="entry name" value="LisH"/>
</dbReference>
<evidence type="ECO:0000313" key="3">
    <source>
        <dbReference type="EnsemblProtists" id="EKX36237"/>
    </source>
</evidence>
<feature type="repeat" description="WD" evidence="1">
    <location>
        <begin position="195"/>
        <end position="236"/>
    </location>
</feature>
<name>L1IJF3_GUITC</name>
<dbReference type="KEGG" id="gtt:GUITHDRAFT_165807"/>